<dbReference type="STRING" id="644352.J3NL12"/>
<keyword evidence="1" id="KW-0539">Nucleus</keyword>
<dbReference type="PROSITE" id="PS50048">
    <property type="entry name" value="ZN2_CY6_FUNGAL_2"/>
    <property type="match status" value="1"/>
</dbReference>
<feature type="domain" description="Zn(2)-C6 fungal-type" evidence="3">
    <location>
        <begin position="15"/>
        <end position="41"/>
    </location>
</feature>
<reference evidence="6" key="1">
    <citation type="submission" date="2010-07" db="EMBL/GenBank/DDBJ databases">
        <title>The genome sequence of Gaeumannomyces graminis var. tritici strain R3-111a-1.</title>
        <authorList>
            <consortium name="The Broad Institute Genome Sequencing Platform"/>
            <person name="Ma L.-J."/>
            <person name="Dead R."/>
            <person name="Young S."/>
            <person name="Zeng Q."/>
            <person name="Koehrsen M."/>
            <person name="Alvarado L."/>
            <person name="Berlin A."/>
            <person name="Chapman S.B."/>
            <person name="Chen Z."/>
            <person name="Freedman E."/>
            <person name="Gellesch M."/>
            <person name="Goldberg J."/>
            <person name="Griggs A."/>
            <person name="Gujja S."/>
            <person name="Heilman E.R."/>
            <person name="Heiman D."/>
            <person name="Hepburn T."/>
            <person name="Howarth C."/>
            <person name="Jen D."/>
            <person name="Larson L."/>
            <person name="Mehta T."/>
            <person name="Neiman D."/>
            <person name="Pearson M."/>
            <person name="Roberts A."/>
            <person name="Saif S."/>
            <person name="Shea T."/>
            <person name="Shenoy N."/>
            <person name="Sisk P."/>
            <person name="Stolte C."/>
            <person name="Sykes S."/>
            <person name="Walk T."/>
            <person name="White J."/>
            <person name="Yandava C."/>
            <person name="Haas B."/>
            <person name="Nusbaum C."/>
            <person name="Birren B."/>
        </authorList>
    </citation>
    <scope>NUCLEOTIDE SEQUENCE [LARGE SCALE GENOMIC DNA]</scope>
    <source>
        <strain evidence="6">R3-111a-1</strain>
    </source>
</reference>
<reference evidence="5" key="5">
    <citation type="submission" date="2018-04" db="UniProtKB">
        <authorList>
            <consortium name="EnsemblFungi"/>
        </authorList>
    </citation>
    <scope>IDENTIFICATION</scope>
    <source>
        <strain evidence="5">R3-111a-1</strain>
    </source>
</reference>
<dbReference type="GO" id="GO:0000981">
    <property type="term" value="F:DNA-binding transcription factor activity, RNA polymerase II-specific"/>
    <property type="evidence" value="ECO:0007669"/>
    <property type="project" value="InterPro"/>
</dbReference>
<sequence length="242" mass="26988">MQQRQRRYHQRSRNGCQQCKTRHVRCDSGKPACENCRRMGVGRGESARLLHQLSPESLRASEPSMTTPTPARPHCQQEIEYPRTIRGLETEASESRWGADLPHVNEETRLGSFIDIASRDMTIWPQSGFIYDALPQASAALPQLASSVCQPQDPGARSSRQGQDGYQTHAHLPCACPQQPDFGLGMRATAGEITETAVDSRINEMRSPLPMPDDELPMMLLQHPILNEVEPLPDAQKQNVAI</sequence>
<proteinExistence type="predicted"/>
<reference evidence="5" key="4">
    <citation type="journal article" date="2015" name="G3 (Bethesda)">
        <title>Genome sequences of three phytopathogenic species of the Magnaporthaceae family of fungi.</title>
        <authorList>
            <person name="Okagaki L.H."/>
            <person name="Nunes C.C."/>
            <person name="Sailsbery J."/>
            <person name="Clay B."/>
            <person name="Brown D."/>
            <person name="John T."/>
            <person name="Oh Y."/>
            <person name="Young N."/>
            <person name="Fitzgerald M."/>
            <person name="Haas B.J."/>
            <person name="Zeng Q."/>
            <person name="Young S."/>
            <person name="Adiconis X."/>
            <person name="Fan L."/>
            <person name="Levin J.Z."/>
            <person name="Mitchell T.K."/>
            <person name="Okubara P.A."/>
            <person name="Farman M.L."/>
            <person name="Kohn L.M."/>
            <person name="Birren B."/>
            <person name="Ma L.-J."/>
            <person name="Dean R.A."/>
        </authorList>
    </citation>
    <scope>NUCLEOTIDE SEQUENCE</scope>
    <source>
        <strain evidence="5">R3-111a-1</strain>
    </source>
</reference>
<dbReference type="Proteomes" id="UP000006039">
    <property type="component" value="Unassembled WGS sequence"/>
</dbReference>
<protein>
    <recommendedName>
        <fullName evidence="3">Zn(2)-C6 fungal-type domain-containing protein</fullName>
    </recommendedName>
</protein>
<name>J3NL12_GAET3</name>
<reference evidence="4" key="2">
    <citation type="submission" date="2010-07" db="EMBL/GenBank/DDBJ databases">
        <authorList>
            <consortium name="The Broad Institute Genome Sequencing Platform"/>
            <consortium name="Broad Institute Genome Sequencing Center for Infectious Disease"/>
            <person name="Ma L.-J."/>
            <person name="Dead R."/>
            <person name="Young S."/>
            <person name="Zeng Q."/>
            <person name="Koehrsen M."/>
            <person name="Alvarado L."/>
            <person name="Berlin A."/>
            <person name="Chapman S.B."/>
            <person name="Chen Z."/>
            <person name="Freedman E."/>
            <person name="Gellesch M."/>
            <person name="Goldberg J."/>
            <person name="Griggs A."/>
            <person name="Gujja S."/>
            <person name="Heilman E.R."/>
            <person name="Heiman D."/>
            <person name="Hepburn T."/>
            <person name="Howarth C."/>
            <person name="Jen D."/>
            <person name="Larson L."/>
            <person name="Mehta T."/>
            <person name="Neiman D."/>
            <person name="Pearson M."/>
            <person name="Roberts A."/>
            <person name="Saif S."/>
            <person name="Shea T."/>
            <person name="Shenoy N."/>
            <person name="Sisk P."/>
            <person name="Stolte C."/>
            <person name="Sykes S."/>
            <person name="Walk T."/>
            <person name="White J."/>
            <person name="Yandava C."/>
            <person name="Haas B."/>
            <person name="Nusbaum C."/>
            <person name="Birren B."/>
        </authorList>
    </citation>
    <scope>NUCLEOTIDE SEQUENCE</scope>
    <source>
        <strain evidence="4">R3-111a-1</strain>
    </source>
</reference>
<dbReference type="SUPFAM" id="SSF57701">
    <property type="entry name" value="Zn2/Cys6 DNA-binding domain"/>
    <property type="match status" value="1"/>
</dbReference>
<evidence type="ECO:0000256" key="2">
    <source>
        <dbReference type="SAM" id="MobiDB-lite"/>
    </source>
</evidence>
<dbReference type="GeneID" id="20342411"/>
<reference evidence="4" key="3">
    <citation type="submission" date="2010-09" db="EMBL/GenBank/DDBJ databases">
        <title>Annotation of Gaeumannomyces graminis var. tritici R3-111a-1.</title>
        <authorList>
            <consortium name="The Broad Institute Genome Sequencing Platform"/>
            <person name="Ma L.-J."/>
            <person name="Dead R."/>
            <person name="Young S.K."/>
            <person name="Zeng Q."/>
            <person name="Gargeya S."/>
            <person name="Fitzgerald M."/>
            <person name="Haas B."/>
            <person name="Abouelleil A."/>
            <person name="Alvarado L."/>
            <person name="Arachchi H.M."/>
            <person name="Berlin A."/>
            <person name="Brown A."/>
            <person name="Chapman S.B."/>
            <person name="Chen Z."/>
            <person name="Dunbar C."/>
            <person name="Freedman E."/>
            <person name="Gearin G."/>
            <person name="Gellesch M."/>
            <person name="Goldberg J."/>
            <person name="Griggs A."/>
            <person name="Gujja S."/>
            <person name="Heiman D."/>
            <person name="Howarth C."/>
            <person name="Larson L."/>
            <person name="Lui A."/>
            <person name="MacDonald P.J.P."/>
            <person name="Mehta T."/>
            <person name="Montmayeur A."/>
            <person name="Murphy C."/>
            <person name="Neiman D."/>
            <person name="Pearson M."/>
            <person name="Priest M."/>
            <person name="Roberts A."/>
            <person name="Saif S."/>
            <person name="Shea T."/>
            <person name="Shenoy N."/>
            <person name="Sisk P."/>
            <person name="Stolte C."/>
            <person name="Sykes S."/>
            <person name="Yandava C."/>
            <person name="Wortman J."/>
            <person name="Nusbaum C."/>
            <person name="Birren B."/>
        </authorList>
    </citation>
    <scope>NUCLEOTIDE SEQUENCE</scope>
    <source>
        <strain evidence="4">R3-111a-1</strain>
    </source>
</reference>
<evidence type="ECO:0000256" key="1">
    <source>
        <dbReference type="ARBA" id="ARBA00023242"/>
    </source>
</evidence>
<dbReference type="PANTHER" id="PTHR47657">
    <property type="entry name" value="STEROL REGULATORY ELEMENT-BINDING PROTEIN ECM22"/>
    <property type="match status" value="1"/>
</dbReference>
<evidence type="ECO:0000313" key="5">
    <source>
        <dbReference type="EnsemblFungi" id="EJT81979"/>
    </source>
</evidence>
<gene>
    <name evidence="5" type="primary">20342411</name>
    <name evidence="4" type="ORF">GGTG_01953</name>
</gene>
<dbReference type="Gene3D" id="4.10.240.10">
    <property type="entry name" value="Zn(2)-C6 fungal-type DNA-binding domain"/>
    <property type="match status" value="1"/>
</dbReference>
<dbReference type="PANTHER" id="PTHR47657:SF7">
    <property type="entry name" value="STEROL REGULATORY ELEMENT-BINDING PROTEIN ECM22"/>
    <property type="match status" value="1"/>
</dbReference>
<evidence type="ECO:0000259" key="3">
    <source>
        <dbReference type="PROSITE" id="PS50048"/>
    </source>
</evidence>
<dbReference type="InterPro" id="IPR001138">
    <property type="entry name" value="Zn2Cys6_DnaBD"/>
</dbReference>
<dbReference type="AlphaFoldDB" id="J3NL12"/>
<accession>J3NL12</accession>
<dbReference type="SMART" id="SM00066">
    <property type="entry name" value="GAL4"/>
    <property type="match status" value="1"/>
</dbReference>
<evidence type="ECO:0000313" key="4">
    <source>
        <dbReference type="EMBL" id="EJT81979.1"/>
    </source>
</evidence>
<dbReference type="CDD" id="cd00067">
    <property type="entry name" value="GAL4"/>
    <property type="match status" value="1"/>
</dbReference>
<dbReference type="VEuPathDB" id="FungiDB:GGTG_01953"/>
<dbReference type="InterPro" id="IPR052400">
    <property type="entry name" value="Zn2-C6_fungal_TF"/>
</dbReference>
<evidence type="ECO:0000313" key="6">
    <source>
        <dbReference type="Proteomes" id="UP000006039"/>
    </source>
</evidence>
<organism evidence="4">
    <name type="scientific">Gaeumannomyces tritici (strain R3-111a-1)</name>
    <name type="common">Wheat and barley take-all root rot fungus</name>
    <name type="synonym">Gaeumannomyces graminis var. tritici</name>
    <dbReference type="NCBI Taxonomy" id="644352"/>
    <lineage>
        <taxon>Eukaryota</taxon>
        <taxon>Fungi</taxon>
        <taxon>Dikarya</taxon>
        <taxon>Ascomycota</taxon>
        <taxon>Pezizomycotina</taxon>
        <taxon>Sordariomycetes</taxon>
        <taxon>Sordariomycetidae</taxon>
        <taxon>Magnaporthales</taxon>
        <taxon>Magnaporthaceae</taxon>
        <taxon>Gaeumannomyces</taxon>
    </lineage>
</organism>
<dbReference type="HOGENOM" id="CLU_1147248_0_0_1"/>
<dbReference type="OrthoDB" id="5350673at2759"/>
<dbReference type="eggNOG" id="ENOG502RN97">
    <property type="taxonomic scope" value="Eukaryota"/>
</dbReference>
<dbReference type="EMBL" id="GL385395">
    <property type="protein sequence ID" value="EJT81979.1"/>
    <property type="molecule type" value="Genomic_DNA"/>
</dbReference>
<dbReference type="Pfam" id="PF00172">
    <property type="entry name" value="Zn_clus"/>
    <property type="match status" value="1"/>
</dbReference>
<dbReference type="InterPro" id="IPR036864">
    <property type="entry name" value="Zn2-C6_fun-type_DNA-bd_sf"/>
</dbReference>
<dbReference type="GO" id="GO:0008270">
    <property type="term" value="F:zinc ion binding"/>
    <property type="evidence" value="ECO:0007669"/>
    <property type="project" value="InterPro"/>
</dbReference>
<dbReference type="EnsemblFungi" id="EJT81979">
    <property type="protein sequence ID" value="EJT81979"/>
    <property type="gene ID" value="GGTG_01953"/>
</dbReference>
<keyword evidence="6" id="KW-1185">Reference proteome</keyword>
<feature type="region of interest" description="Disordered" evidence="2">
    <location>
        <begin position="148"/>
        <end position="172"/>
    </location>
</feature>
<dbReference type="RefSeq" id="XP_009217988.1">
    <property type="nucleotide sequence ID" value="XM_009219724.1"/>
</dbReference>